<gene>
    <name evidence="16" type="ORF">K437DRAFT_285185</name>
</gene>
<dbReference type="GO" id="GO:0008120">
    <property type="term" value="F:ceramide glucosyltransferase activity"/>
    <property type="evidence" value="ECO:0007669"/>
    <property type="project" value="UniProtKB-EC"/>
</dbReference>
<dbReference type="PANTHER" id="PTHR12726">
    <property type="entry name" value="CERAMIDE GLUCOSYLTRANSFERASE"/>
    <property type="match status" value="1"/>
</dbReference>
<evidence type="ECO:0000256" key="11">
    <source>
        <dbReference type="ARBA" id="ARBA00023136"/>
    </source>
</evidence>
<dbReference type="STRING" id="1037660.A0A066VWU9"/>
<evidence type="ECO:0000256" key="3">
    <source>
        <dbReference type="ARBA" id="ARBA00004991"/>
    </source>
</evidence>
<feature type="transmembrane region" description="Helical" evidence="15">
    <location>
        <begin position="9"/>
        <end position="36"/>
    </location>
</feature>
<dbReference type="OMA" id="IVWIIDC"/>
<name>A0A066VWU9_TILAU</name>
<dbReference type="PANTHER" id="PTHR12726:SF0">
    <property type="entry name" value="CERAMIDE GLUCOSYLTRANSFERASE"/>
    <property type="match status" value="1"/>
</dbReference>
<keyword evidence="17" id="KW-1185">Reference proteome</keyword>
<keyword evidence="11 15" id="KW-0472">Membrane</keyword>
<keyword evidence="10 15" id="KW-1133">Transmembrane helix</keyword>
<reference evidence="16 17" key="1">
    <citation type="submission" date="2014-05" db="EMBL/GenBank/DDBJ databases">
        <title>Draft genome sequence of a rare smut relative, Tilletiaria anomala UBC 951.</title>
        <authorList>
            <consortium name="DOE Joint Genome Institute"/>
            <person name="Toome M."/>
            <person name="Kuo A."/>
            <person name="Henrissat B."/>
            <person name="Lipzen A."/>
            <person name="Tritt A."/>
            <person name="Yoshinaga Y."/>
            <person name="Zane M."/>
            <person name="Barry K."/>
            <person name="Grigoriev I.V."/>
            <person name="Spatafora J.W."/>
            <person name="Aimea M.C."/>
        </authorList>
    </citation>
    <scope>NUCLEOTIDE SEQUENCE [LARGE SCALE GENOMIC DNA]</scope>
    <source>
        <strain evidence="16 17">UBC 951</strain>
    </source>
</reference>
<evidence type="ECO:0000313" key="16">
    <source>
        <dbReference type="EMBL" id="KDN45946.1"/>
    </source>
</evidence>
<dbReference type="AlphaFoldDB" id="A0A066VWU9"/>
<evidence type="ECO:0000313" key="17">
    <source>
        <dbReference type="Proteomes" id="UP000027361"/>
    </source>
</evidence>
<dbReference type="Proteomes" id="UP000027361">
    <property type="component" value="Unassembled WGS sequence"/>
</dbReference>
<comment type="caution">
    <text evidence="16">The sequence shown here is derived from an EMBL/GenBank/DDBJ whole genome shotgun (WGS) entry which is preliminary data.</text>
</comment>
<keyword evidence="8 16" id="KW-0808">Transferase</keyword>
<evidence type="ECO:0000256" key="6">
    <source>
        <dbReference type="ARBA" id="ARBA00019988"/>
    </source>
</evidence>
<sequence length="483" mass="53088">MTTAFLAHLLAWACLAWYATIWSICLLGLSIAWTYYMPPVPPSPLSHAHEGSPDPEVPGLTIIRPLSGLDYNLFANLCSAFELQYPKDKLEILMSVKHESDQALRVAREVKERYPGVKSGIIVGDEDAGVNPKINNLVRPFAQATFDLIWVLDSQVWLPPGAAGRAVQTFLLPPPPRFLRRRPHGARIGLVHHVPLGVNAMSAWGSQIERVFLSTTHAKMYLAINALAIDSCVMGKSNIYRKSDLGQVPDDFFGVDASGSRGEAGAIGSRAFSAPRPKATHPTQHDGVTSVIKTTARPLARFGIYLAEDNMLALSLWRAPLHLAHAIAQGDVAHTTVGDIATLQAYAERRMRWIRVRKHMVAAATYAEPFTESIIAGMLGLYAFRYFALPSLLTIEIERGGYSAWISRGCTLVFLASHFSLWHLVDRGVLFALSGGNPLPKDEQLLFTAAWVLRELLALPIWLWAILGSTGKPKCLPPCMEST</sequence>
<proteinExistence type="inferred from homology"/>
<evidence type="ECO:0000256" key="8">
    <source>
        <dbReference type="ARBA" id="ARBA00022679"/>
    </source>
</evidence>
<dbReference type="EC" id="2.4.1.80" evidence="5"/>
<comment type="subcellular location">
    <subcellularLocation>
        <location evidence="1">Membrane</location>
        <topology evidence="1">Multi-pass membrane protein</topology>
    </subcellularLocation>
</comment>
<evidence type="ECO:0000256" key="7">
    <source>
        <dbReference type="ARBA" id="ARBA00022676"/>
    </source>
</evidence>
<dbReference type="Pfam" id="PF13506">
    <property type="entry name" value="Glyco_transf_21"/>
    <property type="match status" value="1"/>
</dbReference>
<dbReference type="SUPFAM" id="SSF53448">
    <property type="entry name" value="Nucleotide-diphospho-sugar transferases"/>
    <property type="match status" value="1"/>
</dbReference>
<dbReference type="OrthoDB" id="1483400at2759"/>
<accession>A0A066VWU9</accession>
<dbReference type="EMBL" id="JMSN01000038">
    <property type="protein sequence ID" value="KDN45946.1"/>
    <property type="molecule type" value="Genomic_DNA"/>
</dbReference>
<dbReference type="InterPro" id="IPR025993">
    <property type="entry name" value="Ceramide_glucosylTrfase"/>
</dbReference>
<dbReference type="RefSeq" id="XP_013243384.1">
    <property type="nucleotide sequence ID" value="XM_013387930.1"/>
</dbReference>
<dbReference type="HOGENOM" id="CLU_030898_1_0_1"/>
<evidence type="ECO:0000256" key="13">
    <source>
        <dbReference type="ARBA" id="ARBA00031543"/>
    </source>
</evidence>
<evidence type="ECO:0000256" key="1">
    <source>
        <dbReference type="ARBA" id="ARBA00004141"/>
    </source>
</evidence>
<dbReference type="UniPathway" id="UPA00222"/>
<evidence type="ECO:0000256" key="15">
    <source>
        <dbReference type="SAM" id="Phobius"/>
    </source>
</evidence>
<keyword evidence="7" id="KW-0328">Glycosyltransferase</keyword>
<comment type="similarity">
    <text evidence="4">Belongs to the glycosyltransferase 2 family.</text>
</comment>
<evidence type="ECO:0000256" key="12">
    <source>
        <dbReference type="ARBA" id="ARBA00031017"/>
    </source>
</evidence>
<dbReference type="GO" id="GO:0016020">
    <property type="term" value="C:membrane"/>
    <property type="evidence" value="ECO:0007669"/>
    <property type="project" value="UniProtKB-SubCell"/>
</dbReference>
<comment type="pathway">
    <text evidence="3">Sphingolipid metabolism.</text>
</comment>
<organism evidence="16 17">
    <name type="scientific">Tilletiaria anomala (strain ATCC 24038 / CBS 436.72 / UBC 951)</name>
    <dbReference type="NCBI Taxonomy" id="1037660"/>
    <lineage>
        <taxon>Eukaryota</taxon>
        <taxon>Fungi</taxon>
        <taxon>Dikarya</taxon>
        <taxon>Basidiomycota</taxon>
        <taxon>Ustilaginomycotina</taxon>
        <taxon>Exobasidiomycetes</taxon>
        <taxon>Georgefischeriales</taxon>
        <taxon>Tilletiariaceae</taxon>
        <taxon>Tilletiaria</taxon>
    </lineage>
</organism>
<dbReference type="InterPro" id="IPR029044">
    <property type="entry name" value="Nucleotide-diphossugar_trans"/>
</dbReference>
<evidence type="ECO:0000256" key="4">
    <source>
        <dbReference type="ARBA" id="ARBA00006739"/>
    </source>
</evidence>
<comment type="pathway">
    <text evidence="2">Lipid metabolism; sphingolipid metabolism.</text>
</comment>
<dbReference type="GeneID" id="25266957"/>
<protein>
    <recommendedName>
        <fullName evidence="6">Ceramide glucosyltransferase</fullName>
        <ecNumber evidence="5">2.4.1.80</ecNumber>
    </recommendedName>
    <alternativeName>
        <fullName evidence="13">Glucosylceramide synthase</fullName>
    </alternativeName>
    <alternativeName>
        <fullName evidence="14">UDP-glucose ceramide glucosyltransferase</fullName>
    </alternativeName>
    <alternativeName>
        <fullName evidence="12">UDP-glucose:N-acylsphingosine D-glucosyltransferase</fullName>
    </alternativeName>
</protein>
<evidence type="ECO:0000256" key="2">
    <source>
        <dbReference type="ARBA" id="ARBA00004760"/>
    </source>
</evidence>
<evidence type="ECO:0000256" key="5">
    <source>
        <dbReference type="ARBA" id="ARBA00012699"/>
    </source>
</evidence>
<evidence type="ECO:0000256" key="14">
    <source>
        <dbReference type="ARBA" id="ARBA00032575"/>
    </source>
</evidence>
<evidence type="ECO:0000256" key="10">
    <source>
        <dbReference type="ARBA" id="ARBA00022989"/>
    </source>
</evidence>
<evidence type="ECO:0000256" key="9">
    <source>
        <dbReference type="ARBA" id="ARBA00022692"/>
    </source>
</evidence>
<keyword evidence="9 15" id="KW-0812">Transmembrane</keyword>
<dbReference type="GO" id="GO:0006679">
    <property type="term" value="P:glucosylceramide biosynthetic process"/>
    <property type="evidence" value="ECO:0007669"/>
    <property type="project" value="TreeGrafter"/>
</dbReference>
<dbReference type="InParanoid" id="A0A066VWU9"/>